<evidence type="ECO:0000256" key="3">
    <source>
        <dbReference type="SAM" id="MobiDB-lite"/>
    </source>
</evidence>
<dbReference type="EMBL" id="JAOZYB010000095">
    <property type="protein sequence ID" value="MEB3961448.1"/>
    <property type="molecule type" value="Genomic_DNA"/>
</dbReference>
<proteinExistence type="predicted"/>
<sequence length="217" mass="23605">MVSEQTSAVAADPRFTRSRQAIADALADLMERTRSCPSVSALAEAAGIHRATFYNHFDSVEEAAVYVIADDFRALHDLNIRDRHRGADPTAVAVATLNAMLDSLRQRKSLFLLASTWRSSSGLMGIGDLLLEQLHALRRDLGVDEQESGANNSVEDVYTASGVHGVFSAAVGGNTDCDPEEITVRLYALLPQWIRRPPESSSTHVSESASRDAKPIR</sequence>
<dbReference type="Gene3D" id="1.10.357.10">
    <property type="entry name" value="Tetracycline Repressor, domain 2"/>
    <property type="match status" value="1"/>
</dbReference>
<feature type="region of interest" description="Disordered" evidence="3">
    <location>
        <begin position="197"/>
        <end position="217"/>
    </location>
</feature>
<evidence type="ECO:0000313" key="5">
    <source>
        <dbReference type="EMBL" id="MEB3961448.1"/>
    </source>
</evidence>
<feature type="DNA-binding region" description="H-T-H motif" evidence="2">
    <location>
        <begin position="38"/>
        <end position="57"/>
    </location>
</feature>
<evidence type="ECO:0000259" key="4">
    <source>
        <dbReference type="PROSITE" id="PS50977"/>
    </source>
</evidence>
<keyword evidence="6" id="KW-1185">Reference proteome</keyword>
<dbReference type="SUPFAM" id="SSF46689">
    <property type="entry name" value="Homeodomain-like"/>
    <property type="match status" value="1"/>
</dbReference>
<dbReference type="Proteomes" id="UP001352223">
    <property type="component" value="Unassembled WGS sequence"/>
</dbReference>
<feature type="domain" description="HTH tetR-type" evidence="4">
    <location>
        <begin position="16"/>
        <end position="75"/>
    </location>
</feature>
<name>A0ABU6C9Q3_9ACTN</name>
<keyword evidence="1 2" id="KW-0238">DNA-binding</keyword>
<comment type="caution">
    <text evidence="5">The sequence shown here is derived from an EMBL/GenBank/DDBJ whole genome shotgun (WGS) entry which is preliminary data.</text>
</comment>
<gene>
    <name evidence="5" type="ORF">OKJ48_14500</name>
</gene>
<evidence type="ECO:0000256" key="1">
    <source>
        <dbReference type="ARBA" id="ARBA00023125"/>
    </source>
</evidence>
<organism evidence="5 6">
    <name type="scientific">Streptomyces kunmingensis</name>
    <dbReference type="NCBI Taxonomy" id="68225"/>
    <lineage>
        <taxon>Bacteria</taxon>
        <taxon>Bacillati</taxon>
        <taxon>Actinomycetota</taxon>
        <taxon>Actinomycetes</taxon>
        <taxon>Kitasatosporales</taxon>
        <taxon>Streptomycetaceae</taxon>
        <taxon>Streptomyces</taxon>
    </lineage>
</organism>
<reference evidence="5 6" key="1">
    <citation type="submission" date="2022-10" db="EMBL/GenBank/DDBJ databases">
        <authorList>
            <person name="Xie J."/>
            <person name="Shen N."/>
        </authorList>
    </citation>
    <scope>NUCLEOTIDE SEQUENCE [LARGE SCALE GENOMIC DNA]</scope>
    <source>
        <strain evidence="5 6">DSM 41681</strain>
    </source>
</reference>
<dbReference type="PROSITE" id="PS50977">
    <property type="entry name" value="HTH_TETR_2"/>
    <property type="match status" value="1"/>
</dbReference>
<dbReference type="InterPro" id="IPR009057">
    <property type="entry name" value="Homeodomain-like_sf"/>
</dbReference>
<dbReference type="InterPro" id="IPR001647">
    <property type="entry name" value="HTH_TetR"/>
</dbReference>
<evidence type="ECO:0000313" key="6">
    <source>
        <dbReference type="Proteomes" id="UP001352223"/>
    </source>
</evidence>
<dbReference type="RefSeq" id="WP_324768733.1">
    <property type="nucleotide sequence ID" value="NZ_JAOZYB010000095.1"/>
</dbReference>
<protein>
    <submittedName>
        <fullName evidence="5">TetR/AcrR family transcriptional regulator</fullName>
    </submittedName>
</protein>
<accession>A0ABU6C9Q3</accession>
<evidence type="ECO:0000256" key="2">
    <source>
        <dbReference type="PROSITE-ProRule" id="PRU00335"/>
    </source>
</evidence>